<feature type="compositionally biased region" description="Basic and acidic residues" evidence="1">
    <location>
        <begin position="118"/>
        <end position="134"/>
    </location>
</feature>
<feature type="non-terminal residue" evidence="2">
    <location>
        <position position="1"/>
    </location>
</feature>
<evidence type="ECO:0000256" key="1">
    <source>
        <dbReference type="SAM" id="MobiDB-lite"/>
    </source>
</evidence>
<proteinExistence type="predicted"/>
<name>A0A6J4M7W8_9GAMM</name>
<dbReference type="AlphaFoldDB" id="A0A6J4M7W8"/>
<evidence type="ECO:0000313" key="2">
    <source>
        <dbReference type="EMBL" id="CAA9351215.1"/>
    </source>
</evidence>
<feature type="region of interest" description="Disordered" evidence="1">
    <location>
        <begin position="118"/>
        <end position="154"/>
    </location>
</feature>
<accession>A0A6J4M7W8</accession>
<protein>
    <submittedName>
        <fullName evidence="2">Uncharacterized protein</fullName>
    </submittedName>
</protein>
<sequence>EAIRLPCTDRHPRHCAACRSVGQGAAVHRADTRGRAQREGRFELRRLSVPRIVRRDPAEGAEKGQRHVRTGQGAHADGALVAGATGRVRLCRQRLHRALVLHGIRRHALPRWQERGRVHRPGDLEDPRPDDRLRPVAVQPRQRGVLDCQVGAQA</sequence>
<gene>
    <name evidence="2" type="ORF">AVDCRST_MAG71-2782</name>
</gene>
<reference evidence="2" key="1">
    <citation type="submission" date="2020-02" db="EMBL/GenBank/DDBJ databases">
        <authorList>
            <person name="Meier V. D."/>
        </authorList>
    </citation>
    <scope>NUCLEOTIDE SEQUENCE</scope>
    <source>
        <strain evidence="2">AVDCRST_MAG71</strain>
    </source>
</reference>
<dbReference type="EMBL" id="CADCUA010000657">
    <property type="protein sequence ID" value="CAA9351215.1"/>
    <property type="molecule type" value="Genomic_DNA"/>
</dbReference>
<organism evidence="2">
    <name type="scientific">uncultured Lysobacter sp</name>
    <dbReference type="NCBI Taxonomy" id="271060"/>
    <lineage>
        <taxon>Bacteria</taxon>
        <taxon>Pseudomonadati</taxon>
        <taxon>Pseudomonadota</taxon>
        <taxon>Gammaproteobacteria</taxon>
        <taxon>Lysobacterales</taxon>
        <taxon>Lysobacteraceae</taxon>
        <taxon>Lysobacter</taxon>
        <taxon>environmental samples</taxon>
    </lineage>
</organism>
<feature type="non-terminal residue" evidence="2">
    <location>
        <position position="154"/>
    </location>
</feature>